<dbReference type="PROSITE" id="PS00109">
    <property type="entry name" value="PROTEIN_KINASE_TYR"/>
    <property type="match status" value="1"/>
</dbReference>
<evidence type="ECO:0000256" key="11">
    <source>
        <dbReference type="ARBA" id="ARBA00048679"/>
    </source>
</evidence>
<feature type="region of interest" description="Disordered" evidence="12">
    <location>
        <begin position="694"/>
        <end position="768"/>
    </location>
</feature>
<sequence>MTDIATTPQPRPQAATSSSASSSMNPSVISSPPSDMKQSGDIPATSAPTSSSSADPETGQSSTPPEPSETTQPVENNNAPPKPAFSWGKPINVVAKDTAPNGSSSSSSTTTTTTTTTAAKAKSLLSIMQEEQEISKSQQAQKEEDDFMKQAIQQSLAMQQQEEDDLALALRLSQLDAGITDKPTAMAMNGGGGGGGTKSTPPATSGDRKQAPVSAEAKVPETSTLAATTATTATATTATTATTSDSTSAASIPAAATAAASSGDGGGGGGGLSEDELASIQLAIQQAEDEDMQKSLQLAMQLELENESLLRTKQQQQQQRSGGGSSSIQNQGNVRVISREEYLLEQKGLLLKKDHGDVDEEYYYQHHQANNTGAGFRINAQHASSNPNWTRLDGFVVGPNDEIRTKHDPELQGQANAHRLHLDDEYDHYEVNGGGGGKSKGLRVGNKAYNSFQQTMKKKTVKGVASHGQGRANTDTEKTKEGALDSRVRLLIGKTINQDWIDEFHGCVKEGKEALVYHATSGTTADEEMGIGQMDDLFGTTTKVGDVETGKYDVAVKVFKRIQEFRNRGQYVQGDPRYHSQDFSHSSGRAQLELWAEKEYRNLIRAYRVGIPVPQPLLQRENVLFLRFLGQDGWPCPQLREVKLKRKSHKWMALYQQTMEAIQTLYQQARLVHGDLSEYNLLVCPSHLLLRKKNPESSTTIEEESSSAAAAKKKKKDESSDGKIADPAEEEEEVEEQEEEEVTVDDDQKMPASLEDDSKPAPEDGKQKAVEFASKDTIKEDSSSFSYDPNALQIALIDFGQAVDIRHPQAEELLERDLLRVKQFFVKMGIANTLSKEAAMAYVTTEGAPLLI</sequence>
<accession>A0AAD2G8L0</accession>
<protein>
    <recommendedName>
        <fullName evidence="2">non-specific serine/threonine protein kinase</fullName>
        <ecNumber evidence="2">2.7.11.1</ecNumber>
    </recommendedName>
</protein>
<dbReference type="GO" id="GO:0005524">
    <property type="term" value="F:ATP binding"/>
    <property type="evidence" value="ECO:0007669"/>
    <property type="project" value="UniProtKB-KW"/>
</dbReference>
<name>A0AAD2G8L0_9STRA</name>
<evidence type="ECO:0000256" key="6">
    <source>
        <dbReference type="ARBA" id="ARBA00022741"/>
    </source>
</evidence>
<evidence type="ECO:0000256" key="12">
    <source>
        <dbReference type="SAM" id="MobiDB-lite"/>
    </source>
</evidence>
<dbReference type="PANTHER" id="PTHR45723">
    <property type="entry name" value="SERINE/THREONINE-PROTEIN KINASE RIO1"/>
    <property type="match status" value="1"/>
</dbReference>
<dbReference type="AlphaFoldDB" id="A0AAD2G8L0"/>
<evidence type="ECO:0000313" key="14">
    <source>
        <dbReference type="EMBL" id="CAJ1966344.1"/>
    </source>
</evidence>
<dbReference type="PROSITE" id="PS01245">
    <property type="entry name" value="RIO1"/>
    <property type="match status" value="1"/>
</dbReference>
<keyword evidence="3" id="KW-0723">Serine/threonine-protein kinase</keyword>
<dbReference type="GO" id="GO:0004674">
    <property type="term" value="F:protein serine/threonine kinase activity"/>
    <property type="evidence" value="ECO:0007669"/>
    <property type="project" value="UniProtKB-KW"/>
</dbReference>
<dbReference type="InterPro" id="IPR018934">
    <property type="entry name" value="RIO_dom"/>
</dbReference>
<feature type="compositionally biased region" description="Low complexity" evidence="12">
    <location>
        <begin position="103"/>
        <end position="117"/>
    </location>
</feature>
<proteinExistence type="inferred from homology"/>
<keyword evidence="5" id="KW-0479">Metal-binding</keyword>
<comment type="catalytic activity">
    <reaction evidence="11">
        <text>L-seryl-[protein] + ATP = O-phospho-L-seryl-[protein] + ADP + H(+)</text>
        <dbReference type="Rhea" id="RHEA:17989"/>
        <dbReference type="Rhea" id="RHEA-COMP:9863"/>
        <dbReference type="Rhea" id="RHEA-COMP:11604"/>
        <dbReference type="ChEBI" id="CHEBI:15378"/>
        <dbReference type="ChEBI" id="CHEBI:29999"/>
        <dbReference type="ChEBI" id="CHEBI:30616"/>
        <dbReference type="ChEBI" id="CHEBI:83421"/>
        <dbReference type="ChEBI" id="CHEBI:456216"/>
        <dbReference type="EC" id="2.7.11.1"/>
    </reaction>
</comment>
<feature type="compositionally biased region" description="Low complexity" evidence="12">
    <location>
        <begin position="222"/>
        <end position="249"/>
    </location>
</feature>
<evidence type="ECO:0000313" key="15">
    <source>
        <dbReference type="Proteomes" id="UP001295423"/>
    </source>
</evidence>
<keyword evidence="8" id="KW-0067">ATP-binding</keyword>
<keyword evidence="9" id="KW-0460">Magnesium</keyword>
<comment type="catalytic activity">
    <reaction evidence="10">
        <text>L-threonyl-[protein] + ATP = O-phospho-L-threonyl-[protein] + ADP + H(+)</text>
        <dbReference type="Rhea" id="RHEA:46608"/>
        <dbReference type="Rhea" id="RHEA-COMP:11060"/>
        <dbReference type="Rhea" id="RHEA-COMP:11605"/>
        <dbReference type="ChEBI" id="CHEBI:15378"/>
        <dbReference type="ChEBI" id="CHEBI:30013"/>
        <dbReference type="ChEBI" id="CHEBI:30616"/>
        <dbReference type="ChEBI" id="CHEBI:61977"/>
        <dbReference type="ChEBI" id="CHEBI:456216"/>
        <dbReference type="EC" id="2.7.11.1"/>
    </reaction>
</comment>
<dbReference type="Gene3D" id="3.30.200.20">
    <property type="entry name" value="Phosphorylase Kinase, domain 1"/>
    <property type="match status" value="1"/>
</dbReference>
<evidence type="ECO:0000256" key="10">
    <source>
        <dbReference type="ARBA" id="ARBA00047899"/>
    </source>
</evidence>
<dbReference type="InterPro" id="IPR018935">
    <property type="entry name" value="RIO_kinase_CS"/>
</dbReference>
<comment type="similarity">
    <text evidence="1">Belongs to the protein kinase superfamily. RIO-type Ser/Thr kinase family.</text>
</comment>
<reference evidence="14" key="1">
    <citation type="submission" date="2023-08" db="EMBL/GenBank/DDBJ databases">
        <authorList>
            <person name="Audoor S."/>
            <person name="Bilcke G."/>
        </authorList>
    </citation>
    <scope>NUCLEOTIDE SEQUENCE</scope>
</reference>
<feature type="region of interest" description="Disordered" evidence="12">
    <location>
        <begin position="310"/>
        <end position="332"/>
    </location>
</feature>
<evidence type="ECO:0000256" key="1">
    <source>
        <dbReference type="ARBA" id="ARBA00009196"/>
    </source>
</evidence>
<feature type="compositionally biased region" description="Basic and acidic residues" evidence="12">
    <location>
        <begin position="716"/>
        <end position="726"/>
    </location>
</feature>
<dbReference type="EC" id="2.7.11.1" evidence="2"/>
<evidence type="ECO:0000256" key="3">
    <source>
        <dbReference type="ARBA" id="ARBA00022527"/>
    </source>
</evidence>
<dbReference type="EMBL" id="CAKOGP040002280">
    <property type="protein sequence ID" value="CAJ1966344.1"/>
    <property type="molecule type" value="Genomic_DNA"/>
</dbReference>
<dbReference type="InterPro" id="IPR011009">
    <property type="entry name" value="Kinase-like_dom_sf"/>
</dbReference>
<dbReference type="InterPro" id="IPR008266">
    <property type="entry name" value="Tyr_kinase_AS"/>
</dbReference>
<evidence type="ECO:0000256" key="9">
    <source>
        <dbReference type="ARBA" id="ARBA00022842"/>
    </source>
</evidence>
<evidence type="ECO:0000256" key="7">
    <source>
        <dbReference type="ARBA" id="ARBA00022777"/>
    </source>
</evidence>
<dbReference type="InterPro" id="IPR051272">
    <property type="entry name" value="RIO-type_Ser/Thr_kinase"/>
</dbReference>
<evidence type="ECO:0000256" key="2">
    <source>
        <dbReference type="ARBA" id="ARBA00012513"/>
    </source>
</evidence>
<keyword evidence="6" id="KW-0547">Nucleotide-binding</keyword>
<dbReference type="SUPFAM" id="SSF56112">
    <property type="entry name" value="Protein kinase-like (PK-like)"/>
    <property type="match status" value="1"/>
</dbReference>
<dbReference type="Proteomes" id="UP001295423">
    <property type="component" value="Unassembled WGS sequence"/>
</dbReference>
<evidence type="ECO:0000256" key="5">
    <source>
        <dbReference type="ARBA" id="ARBA00022723"/>
    </source>
</evidence>
<feature type="compositionally biased region" description="Low complexity" evidence="12">
    <location>
        <begin position="314"/>
        <end position="332"/>
    </location>
</feature>
<dbReference type="GO" id="GO:0046872">
    <property type="term" value="F:metal ion binding"/>
    <property type="evidence" value="ECO:0007669"/>
    <property type="project" value="UniProtKB-KW"/>
</dbReference>
<keyword evidence="7" id="KW-0418">Kinase</keyword>
<evidence type="ECO:0000259" key="13">
    <source>
        <dbReference type="SMART" id="SM00090"/>
    </source>
</evidence>
<gene>
    <name evidence="14" type="ORF">CYCCA115_LOCUS21928</name>
</gene>
<dbReference type="Gene3D" id="1.10.510.10">
    <property type="entry name" value="Transferase(Phosphotransferase) domain 1"/>
    <property type="match status" value="2"/>
</dbReference>
<keyword evidence="4" id="KW-0808">Transferase</keyword>
<feature type="region of interest" description="Disordered" evidence="12">
    <location>
        <begin position="180"/>
        <end position="249"/>
    </location>
</feature>
<dbReference type="InterPro" id="IPR000687">
    <property type="entry name" value="RIO_kinase"/>
</dbReference>
<dbReference type="SMART" id="SM00090">
    <property type="entry name" value="RIO"/>
    <property type="match status" value="1"/>
</dbReference>
<feature type="compositionally biased region" description="Low complexity" evidence="12">
    <location>
        <begin position="12"/>
        <end position="34"/>
    </location>
</feature>
<organism evidence="14 15">
    <name type="scientific">Cylindrotheca closterium</name>
    <dbReference type="NCBI Taxonomy" id="2856"/>
    <lineage>
        <taxon>Eukaryota</taxon>
        <taxon>Sar</taxon>
        <taxon>Stramenopiles</taxon>
        <taxon>Ochrophyta</taxon>
        <taxon>Bacillariophyta</taxon>
        <taxon>Bacillariophyceae</taxon>
        <taxon>Bacillariophycidae</taxon>
        <taxon>Bacillariales</taxon>
        <taxon>Bacillariaceae</taxon>
        <taxon>Cylindrotheca</taxon>
    </lineage>
</organism>
<feature type="compositionally biased region" description="Basic and acidic residues" evidence="12">
    <location>
        <begin position="756"/>
        <end position="768"/>
    </location>
</feature>
<evidence type="ECO:0000256" key="4">
    <source>
        <dbReference type="ARBA" id="ARBA00022679"/>
    </source>
</evidence>
<keyword evidence="15" id="KW-1185">Reference proteome</keyword>
<evidence type="ECO:0000256" key="8">
    <source>
        <dbReference type="ARBA" id="ARBA00022840"/>
    </source>
</evidence>
<feature type="compositionally biased region" description="Acidic residues" evidence="12">
    <location>
        <begin position="727"/>
        <end position="745"/>
    </location>
</feature>
<feature type="region of interest" description="Disordered" evidence="12">
    <location>
        <begin position="458"/>
        <end position="480"/>
    </location>
</feature>
<feature type="compositionally biased region" description="Low complexity" evidence="12">
    <location>
        <begin position="43"/>
        <end position="73"/>
    </location>
</feature>
<feature type="region of interest" description="Disordered" evidence="12">
    <location>
        <begin position="1"/>
        <end position="146"/>
    </location>
</feature>
<comment type="caution">
    <text evidence="14">The sequence shown here is derived from an EMBL/GenBank/DDBJ whole genome shotgun (WGS) entry which is preliminary data.</text>
</comment>
<feature type="domain" description="RIO kinase" evidence="13">
    <location>
        <begin position="473"/>
        <end position="706"/>
    </location>
</feature>
<dbReference type="Pfam" id="PF01163">
    <property type="entry name" value="RIO1"/>
    <property type="match status" value="2"/>
</dbReference>